<protein>
    <submittedName>
        <fullName evidence="1">Uncharacterized protein</fullName>
    </submittedName>
</protein>
<name>A0A562S1Y9_9BACT</name>
<accession>A0A562S1Y9</accession>
<organism evidence="1 2">
    <name type="scientific">Desulfobotulus alkaliphilus</name>
    <dbReference type="NCBI Taxonomy" id="622671"/>
    <lineage>
        <taxon>Bacteria</taxon>
        <taxon>Pseudomonadati</taxon>
        <taxon>Thermodesulfobacteriota</taxon>
        <taxon>Desulfobacteria</taxon>
        <taxon>Desulfobacterales</taxon>
        <taxon>Desulfobacteraceae</taxon>
        <taxon>Desulfobotulus</taxon>
    </lineage>
</organism>
<reference evidence="1 2" key="1">
    <citation type="submission" date="2019-07" db="EMBL/GenBank/DDBJ databases">
        <title>Genome sequencing of 100 strains of the haloalkaliphilic chemolithoautotrophic sulfur-oxidizing bacterium Thioalkalivibrio.</title>
        <authorList>
            <person name="Muyzer G."/>
        </authorList>
    </citation>
    <scope>NUCLEOTIDE SEQUENCE [LARGE SCALE GENOMIC DNA]</scope>
    <source>
        <strain evidence="1 2">ASO4-4</strain>
    </source>
</reference>
<dbReference type="EMBL" id="VLLC01000004">
    <property type="protein sequence ID" value="TWI75341.1"/>
    <property type="molecule type" value="Genomic_DNA"/>
</dbReference>
<evidence type="ECO:0000313" key="2">
    <source>
        <dbReference type="Proteomes" id="UP000318307"/>
    </source>
</evidence>
<comment type="caution">
    <text evidence="1">The sequence shown here is derived from an EMBL/GenBank/DDBJ whole genome shotgun (WGS) entry which is preliminary data.</text>
</comment>
<evidence type="ECO:0000313" key="1">
    <source>
        <dbReference type="EMBL" id="TWI75341.1"/>
    </source>
</evidence>
<keyword evidence="2" id="KW-1185">Reference proteome</keyword>
<sequence>MIMASIGKFLADWTVDGAGIKPVFESYLKLLTEKGGVELDFNERPGVSYSLRARHVNQKTRSLFAMVDIIDDDPENRWLSVCFYGDMVTDPDGLGDLVPGGLLGEDGHCFDLEDAEGAAYLQARLEEACSSAAKG</sequence>
<dbReference type="AlphaFoldDB" id="A0A562S1Y9"/>
<dbReference type="OrthoDB" id="5471290at2"/>
<dbReference type="RefSeq" id="WP_144682556.1">
    <property type="nucleotide sequence ID" value="NZ_VLLC01000004.1"/>
</dbReference>
<dbReference type="Proteomes" id="UP000318307">
    <property type="component" value="Unassembled WGS sequence"/>
</dbReference>
<gene>
    <name evidence="1" type="ORF">LZ24_00792</name>
</gene>
<proteinExistence type="predicted"/>